<feature type="compositionally biased region" description="Low complexity" evidence="1">
    <location>
        <begin position="30"/>
        <end position="39"/>
    </location>
</feature>
<accession>C3Z590</accession>
<dbReference type="AlphaFoldDB" id="C3Z590"/>
<dbReference type="InParanoid" id="C3Z590"/>
<dbReference type="EMBL" id="GG666583">
    <property type="protein sequence ID" value="EEN52003.1"/>
    <property type="molecule type" value="Genomic_DNA"/>
</dbReference>
<reference evidence="2" key="1">
    <citation type="journal article" date="2008" name="Nature">
        <title>The amphioxus genome and the evolution of the chordate karyotype.</title>
        <authorList>
            <consortium name="US DOE Joint Genome Institute (JGI-PGF)"/>
            <person name="Putnam N.H."/>
            <person name="Butts T."/>
            <person name="Ferrier D.E.K."/>
            <person name="Furlong R.F."/>
            <person name="Hellsten U."/>
            <person name="Kawashima T."/>
            <person name="Robinson-Rechavi M."/>
            <person name="Shoguchi E."/>
            <person name="Terry A."/>
            <person name="Yu J.-K."/>
            <person name="Benito-Gutierrez E.L."/>
            <person name="Dubchak I."/>
            <person name="Garcia-Fernandez J."/>
            <person name="Gibson-Brown J.J."/>
            <person name="Grigoriev I.V."/>
            <person name="Horton A.C."/>
            <person name="de Jong P.J."/>
            <person name="Jurka J."/>
            <person name="Kapitonov V.V."/>
            <person name="Kohara Y."/>
            <person name="Kuroki Y."/>
            <person name="Lindquist E."/>
            <person name="Lucas S."/>
            <person name="Osoegawa K."/>
            <person name="Pennacchio L.A."/>
            <person name="Salamov A.A."/>
            <person name="Satou Y."/>
            <person name="Sauka-Spengler T."/>
            <person name="Schmutz J."/>
            <person name="Shin-I T."/>
            <person name="Toyoda A."/>
            <person name="Bronner-Fraser M."/>
            <person name="Fujiyama A."/>
            <person name="Holland L.Z."/>
            <person name="Holland P.W.H."/>
            <person name="Satoh N."/>
            <person name="Rokhsar D.S."/>
        </authorList>
    </citation>
    <scope>NUCLEOTIDE SEQUENCE [LARGE SCALE GENOMIC DNA]</scope>
    <source>
        <strain evidence="2">S238N-H82</strain>
        <tissue evidence="2">Testes</tissue>
    </source>
</reference>
<feature type="region of interest" description="Disordered" evidence="1">
    <location>
        <begin position="30"/>
        <end position="58"/>
    </location>
</feature>
<evidence type="ECO:0000313" key="2">
    <source>
        <dbReference type="EMBL" id="EEN52003.1"/>
    </source>
</evidence>
<name>C3Z590_BRAFL</name>
<organism>
    <name type="scientific">Branchiostoma floridae</name>
    <name type="common">Florida lancelet</name>
    <name type="synonym">Amphioxus</name>
    <dbReference type="NCBI Taxonomy" id="7739"/>
    <lineage>
        <taxon>Eukaryota</taxon>
        <taxon>Metazoa</taxon>
        <taxon>Chordata</taxon>
        <taxon>Cephalochordata</taxon>
        <taxon>Leptocardii</taxon>
        <taxon>Amphioxiformes</taxon>
        <taxon>Branchiostomatidae</taxon>
        <taxon>Branchiostoma</taxon>
    </lineage>
</organism>
<feature type="region of interest" description="Disordered" evidence="1">
    <location>
        <begin position="97"/>
        <end position="121"/>
    </location>
</feature>
<gene>
    <name evidence="2" type="ORF">BRAFLDRAFT_84065</name>
</gene>
<protein>
    <submittedName>
        <fullName evidence="2">Uncharacterized protein</fullName>
    </submittedName>
</protein>
<evidence type="ECO:0000256" key="1">
    <source>
        <dbReference type="SAM" id="MobiDB-lite"/>
    </source>
</evidence>
<proteinExistence type="predicted"/>
<sequence>MSSLSSLDTSSSVYPPAQLLNWVYLSLQEQQQQQQQQGQDAPQLIGHGGHHGPNNQVGTSEWGILVKLRCGEGNMGRGAVTASCYICEKIVVKCCTSSPGTSGEPDKPSTHTPQPGQFPDE</sequence>